<evidence type="ECO:0000259" key="1">
    <source>
        <dbReference type="SMART" id="SM00909"/>
    </source>
</evidence>
<dbReference type="SMART" id="SM00909">
    <property type="entry name" value="Germane"/>
    <property type="match status" value="1"/>
</dbReference>
<dbReference type="PROSITE" id="PS51257">
    <property type="entry name" value="PROKAR_LIPOPROTEIN"/>
    <property type="match status" value="1"/>
</dbReference>
<dbReference type="InterPro" id="IPR019606">
    <property type="entry name" value="GerMN"/>
</dbReference>
<reference evidence="2" key="1">
    <citation type="submission" date="2019-08" db="EMBL/GenBank/DDBJ databases">
        <authorList>
            <person name="Kucharzyk K."/>
            <person name="Murdoch R.W."/>
            <person name="Higgins S."/>
            <person name="Loffler F."/>
        </authorList>
    </citation>
    <scope>NUCLEOTIDE SEQUENCE</scope>
</reference>
<gene>
    <name evidence="2" type="ORF">SDC9_83817</name>
</gene>
<proteinExistence type="predicted"/>
<dbReference type="Pfam" id="PF10646">
    <property type="entry name" value="Germane"/>
    <property type="match status" value="1"/>
</dbReference>
<protein>
    <recommendedName>
        <fullName evidence="1">GerMN domain-containing protein</fullName>
    </recommendedName>
</protein>
<dbReference type="AlphaFoldDB" id="A0A644Z8J9"/>
<sequence length="349" mass="38297">MKNAAKFLAVVCLLLVLSGCQNGSSSTPNTSSNPNKPEELKVSDYFPLAENTKYVYQGEGNEYAFYDVYPDFTSENQVQLRIDNGGTILTMVIALSDGKLVQTYSSGETYNRENDLNKTGEEEVLLAEPIVKGTVWTLKDGSTRTITDTSTSVSTPSGNYDTVEVTTQGTNGTTIQYYAKDVGLVKIVFGSGESQISSTLGSIEKDVPLTQTVRFFYPNVDQDKIYYDEKEIDFYTNDITKDVLAKAYREVPNGAAKVFSENAGINNLFLNDDGSVSLDLSQAFLTEMNAGSGYESAILQCLANTFGYYYHTDKVILTIDGSPYSSGHFKFQKGEFLQADLSNAIQLAK</sequence>
<feature type="domain" description="GerMN" evidence="1">
    <location>
        <begin position="236"/>
        <end position="328"/>
    </location>
</feature>
<name>A0A644Z8J9_9ZZZZ</name>
<comment type="caution">
    <text evidence="2">The sequence shown here is derived from an EMBL/GenBank/DDBJ whole genome shotgun (WGS) entry which is preliminary data.</text>
</comment>
<dbReference type="EMBL" id="VSSQ01007866">
    <property type="protein sequence ID" value="MPM37210.1"/>
    <property type="molecule type" value="Genomic_DNA"/>
</dbReference>
<evidence type="ECO:0000313" key="2">
    <source>
        <dbReference type="EMBL" id="MPM37210.1"/>
    </source>
</evidence>
<accession>A0A644Z8J9</accession>
<organism evidence="2">
    <name type="scientific">bioreactor metagenome</name>
    <dbReference type="NCBI Taxonomy" id="1076179"/>
    <lineage>
        <taxon>unclassified sequences</taxon>
        <taxon>metagenomes</taxon>
        <taxon>ecological metagenomes</taxon>
    </lineage>
</organism>